<dbReference type="Proteomes" id="UP000500970">
    <property type="component" value="Chromosome"/>
</dbReference>
<reference evidence="1 2" key="1">
    <citation type="submission" date="2020-05" db="EMBL/GenBank/DDBJ databases">
        <title>FDA dAtabase for Regulatory Grade micrObial Sequences (FDA-ARGOS): Supporting development and validation of Infectious Disease Dx tests.</title>
        <authorList>
            <person name="Sproer C."/>
            <person name="Gronow S."/>
            <person name="Severitt S."/>
            <person name="Schroder I."/>
            <person name="Tallon L."/>
            <person name="Sadzewicz L."/>
            <person name="Zhao X."/>
            <person name="Vavikolanu K."/>
            <person name="Mehta A."/>
            <person name="Aluvathingal J."/>
            <person name="Nadendla S."/>
            <person name="Myers T."/>
            <person name="Yan Y."/>
            <person name="Sichtig H."/>
        </authorList>
    </citation>
    <scope>NUCLEOTIDE SEQUENCE [LARGE SCALE GENOMIC DNA]</scope>
    <source>
        <strain evidence="1 2">FDAARGOS_790</strain>
    </source>
</reference>
<proteinExistence type="predicted"/>
<organism evidence="1 2">
    <name type="scientific">Achromobacter pestifer</name>
    <dbReference type="NCBI Taxonomy" id="1353889"/>
    <lineage>
        <taxon>Bacteria</taxon>
        <taxon>Pseudomonadati</taxon>
        <taxon>Pseudomonadota</taxon>
        <taxon>Betaproteobacteria</taxon>
        <taxon>Burkholderiales</taxon>
        <taxon>Alcaligenaceae</taxon>
        <taxon>Achromobacter</taxon>
    </lineage>
</organism>
<dbReference type="AlphaFoldDB" id="A0A7D4I427"/>
<name>A0A7D4I427_9BURK</name>
<dbReference type="KEGG" id="apes:FOC84_27720"/>
<evidence type="ECO:0000313" key="2">
    <source>
        <dbReference type="Proteomes" id="UP000500970"/>
    </source>
</evidence>
<protein>
    <submittedName>
        <fullName evidence="1">Uncharacterized protein</fullName>
    </submittedName>
</protein>
<keyword evidence="2" id="KW-1185">Reference proteome</keyword>
<accession>A0A7D4I427</accession>
<gene>
    <name evidence="1" type="ORF">FOC84_27720</name>
</gene>
<dbReference type="EMBL" id="CP053985">
    <property type="protein sequence ID" value="QKH38516.1"/>
    <property type="molecule type" value="Genomic_DNA"/>
</dbReference>
<sequence>MEEISIKWEPVNTVPLRDIEKAIGPLVFNRGGVSIMKNGTLLFIKKSDDDCKNACLALSEAKYLTDFRVKHISDGNFLVALHGAIGVFVGRGELSENIEEIKTRMDELKFPGEDLIVPQGWAEEDFLAGLYGRGKLQRDIREQNFYARID</sequence>
<dbReference type="RefSeq" id="WP_173147926.1">
    <property type="nucleotide sequence ID" value="NZ_CP053985.1"/>
</dbReference>
<evidence type="ECO:0000313" key="1">
    <source>
        <dbReference type="EMBL" id="QKH38516.1"/>
    </source>
</evidence>